<dbReference type="AlphaFoldDB" id="A0A0S7BJP1"/>
<reference evidence="1" key="1">
    <citation type="journal article" date="2015" name="Genome Announc.">
        <title>Draft Genome Sequence of Anaerolineae Strain TC1, a Novel Isolate from a Methanogenic Wastewater Treatment System.</title>
        <authorList>
            <person name="Matsuura N."/>
            <person name="Tourlousse D.M."/>
            <person name="Sun L."/>
            <person name="Toyonaga M."/>
            <person name="Kuroda K."/>
            <person name="Ohashi A."/>
            <person name="Cruz R."/>
            <person name="Yamaguchi T."/>
            <person name="Sekiguchi Y."/>
        </authorList>
    </citation>
    <scope>NUCLEOTIDE SEQUENCE [LARGE SCALE GENOMIC DNA]</scope>
    <source>
        <strain evidence="1">TC1</strain>
    </source>
</reference>
<name>A0A0S7BJP1_9CHLR</name>
<evidence type="ECO:0000313" key="2">
    <source>
        <dbReference type="Proteomes" id="UP000053370"/>
    </source>
</evidence>
<sequence length="122" mass="13259">MMNSQNLICITCPRGCSLTVSYDDQDQMIITGNHCLRGTAYAKAELTDPRRMIASTVRIHGGIHKMLPVSTNAPFPKAKIMDLMALLKSIEIDAPVKMGDVLIEDVLGTGIAVIASRSMNQL</sequence>
<dbReference type="Gene3D" id="3.10.530.10">
    <property type="entry name" value="CPE0013-like"/>
    <property type="match status" value="1"/>
</dbReference>
<dbReference type="EMBL" id="DF968181">
    <property type="protein sequence ID" value="GAP40581.1"/>
    <property type="molecule type" value="Genomic_DNA"/>
</dbReference>
<evidence type="ECO:0000313" key="1">
    <source>
        <dbReference type="EMBL" id="GAP40581.1"/>
    </source>
</evidence>
<dbReference type="InterPro" id="IPR036593">
    <property type="entry name" value="CPE0013-like_sf"/>
</dbReference>
<dbReference type="Proteomes" id="UP000053370">
    <property type="component" value="Unassembled WGS sequence"/>
</dbReference>
<accession>A0A0S7BJP1</accession>
<dbReference type="RefSeq" id="WP_201777260.1">
    <property type="nucleotide sequence ID" value="NZ_DF968181.1"/>
</dbReference>
<dbReference type="Pfam" id="PF07892">
    <property type="entry name" value="DUF1667"/>
    <property type="match status" value="1"/>
</dbReference>
<dbReference type="PANTHER" id="PTHR39450">
    <property type="entry name" value="MOLYBDOPTERIN OXIDOREDUCTASE, 4FE-4S CLUSTER-BINDING SUBUNIT"/>
    <property type="match status" value="1"/>
</dbReference>
<gene>
    <name evidence="1" type="ORF">ATC1_13558</name>
</gene>
<protein>
    <submittedName>
        <fullName evidence="1">Uncharacterized protein with two CxxC motifs</fullName>
    </submittedName>
</protein>
<dbReference type="PANTHER" id="PTHR39450:SF1">
    <property type="entry name" value="DUF1667 DOMAIN-CONTAINING PROTEIN"/>
    <property type="match status" value="1"/>
</dbReference>
<dbReference type="SUPFAM" id="SSF160148">
    <property type="entry name" value="CPE0013-like"/>
    <property type="match status" value="1"/>
</dbReference>
<dbReference type="InterPro" id="IPR012460">
    <property type="entry name" value="DUF1667"/>
</dbReference>
<organism evidence="1">
    <name type="scientific">Flexilinea flocculi</name>
    <dbReference type="NCBI Taxonomy" id="1678840"/>
    <lineage>
        <taxon>Bacteria</taxon>
        <taxon>Bacillati</taxon>
        <taxon>Chloroflexota</taxon>
        <taxon>Anaerolineae</taxon>
        <taxon>Anaerolineales</taxon>
        <taxon>Anaerolineaceae</taxon>
        <taxon>Flexilinea</taxon>
    </lineage>
</organism>
<dbReference type="STRING" id="1678840.ATC1_13558"/>
<keyword evidence="2" id="KW-1185">Reference proteome</keyword>
<proteinExistence type="predicted"/>